<dbReference type="eggNOG" id="KOG3056">
    <property type="taxonomic scope" value="Eukaryota"/>
</dbReference>
<name>D8PLE8_SCHCM</name>
<dbReference type="Gene3D" id="2.40.50.140">
    <property type="entry name" value="Nucleic acid-binding proteins"/>
    <property type="match status" value="1"/>
</dbReference>
<protein>
    <recommendedName>
        <fullName evidence="3">Zinc finger Mcm10/DnaG-type domain-containing protein</fullName>
    </recommendedName>
</protein>
<dbReference type="Pfam" id="PF09329">
    <property type="entry name" value="zf-primase"/>
    <property type="match status" value="1"/>
</dbReference>
<reference evidence="4 5" key="1">
    <citation type="journal article" date="2010" name="Nat. Biotechnol.">
        <title>Genome sequence of the model mushroom Schizophyllum commune.</title>
        <authorList>
            <person name="Ohm R.A."/>
            <person name="de Jong J.F."/>
            <person name="Lugones L.G."/>
            <person name="Aerts A."/>
            <person name="Kothe E."/>
            <person name="Stajich J.E."/>
            <person name="de Vries R.P."/>
            <person name="Record E."/>
            <person name="Levasseur A."/>
            <person name="Baker S.E."/>
            <person name="Bartholomew K.A."/>
            <person name="Coutinho P.M."/>
            <person name="Erdmann S."/>
            <person name="Fowler T.J."/>
            <person name="Gathman A.C."/>
            <person name="Lombard V."/>
            <person name="Henrissat B."/>
            <person name="Knabe N."/>
            <person name="Kuees U."/>
            <person name="Lilly W.W."/>
            <person name="Lindquist E."/>
            <person name="Lucas S."/>
            <person name="Magnuson J.K."/>
            <person name="Piumi F."/>
            <person name="Raudaskoski M."/>
            <person name="Salamov A."/>
            <person name="Schmutz J."/>
            <person name="Schwarze F.W.M.R."/>
            <person name="vanKuyk P.A."/>
            <person name="Horton J.S."/>
            <person name="Grigoriev I.V."/>
            <person name="Woesten H.A.B."/>
        </authorList>
    </citation>
    <scope>NUCLEOTIDE SEQUENCE [LARGE SCALE GENOMIC DNA]</scope>
    <source>
        <strain evidence="5">H4-8 / FGSC 9210</strain>
    </source>
</reference>
<organism evidence="5">
    <name type="scientific">Schizophyllum commune (strain H4-8 / FGSC 9210)</name>
    <name type="common">Split gill fungus</name>
    <dbReference type="NCBI Taxonomy" id="578458"/>
    <lineage>
        <taxon>Eukaryota</taxon>
        <taxon>Fungi</taxon>
        <taxon>Dikarya</taxon>
        <taxon>Basidiomycota</taxon>
        <taxon>Agaricomycotina</taxon>
        <taxon>Agaricomycetes</taxon>
        <taxon>Agaricomycetidae</taxon>
        <taxon>Agaricales</taxon>
        <taxon>Schizophyllaceae</taxon>
        <taxon>Schizophyllum</taxon>
    </lineage>
</organism>
<dbReference type="GO" id="GO:0003688">
    <property type="term" value="F:DNA replication origin binding"/>
    <property type="evidence" value="ECO:0007669"/>
    <property type="project" value="TreeGrafter"/>
</dbReference>
<feature type="compositionally biased region" description="Basic and acidic residues" evidence="2">
    <location>
        <begin position="117"/>
        <end position="126"/>
    </location>
</feature>
<dbReference type="GO" id="GO:0006270">
    <property type="term" value="P:DNA replication initiation"/>
    <property type="evidence" value="ECO:0007669"/>
    <property type="project" value="InterPro"/>
</dbReference>
<dbReference type="OrthoDB" id="202825at2759"/>
<proteinExistence type="inferred from homology"/>
<dbReference type="InterPro" id="IPR012340">
    <property type="entry name" value="NA-bd_OB-fold"/>
</dbReference>
<dbReference type="GO" id="GO:0043596">
    <property type="term" value="C:nuclear replication fork"/>
    <property type="evidence" value="ECO:0007669"/>
    <property type="project" value="TreeGrafter"/>
</dbReference>
<feature type="region of interest" description="Disordered" evidence="2">
    <location>
        <begin position="244"/>
        <end position="273"/>
    </location>
</feature>
<evidence type="ECO:0000313" key="4">
    <source>
        <dbReference type="EMBL" id="EFJ03379.1"/>
    </source>
</evidence>
<feature type="compositionally biased region" description="Basic and acidic residues" evidence="2">
    <location>
        <begin position="39"/>
        <end position="53"/>
    </location>
</feature>
<feature type="region of interest" description="Disordered" evidence="2">
    <location>
        <begin position="431"/>
        <end position="462"/>
    </location>
</feature>
<evidence type="ECO:0000259" key="3">
    <source>
        <dbReference type="Pfam" id="PF09329"/>
    </source>
</evidence>
<evidence type="ECO:0000256" key="1">
    <source>
        <dbReference type="ARBA" id="ARBA00009679"/>
    </source>
</evidence>
<evidence type="ECO:0000256" key="2">
    <source>
        <dbReference type="SAM" id="MobiDB-lite"/>
    </source>
</evidence>
<dbReference type="EMBL" id="GL377302">
    <property type="protein sequence ID" value="EFJ03379.1"/>
    <property type="molecule type" value="Genomic_DNA"/>
</dbReference>
<dbReference type="GeneID" id="9588779"/>
<feature type="region of interest" description="Disordered" evidence="2">
    <location>
        <begin position="541"/>
        <end position="616"/>
    </location>
</feature>
<feature type="region of interest" description="Disordered" evidence="2">
    <location>
        <begin position="26"/>
        <end position="149"/>
    </location>
</feature>
<sequence length="629" mass="69677">MESARTAREAEQKKAEELQAQIAALQAQLSTVDPSVLAETRKPTKRKEPEDKVLAPATPSPKKKRRVYDDDDERLPIPFHLPKVSKPAPKQPAPVKPSPSIPPGRSNLLSKLASSSKKADEEEPTRTRSSGFAERPPTPPNLNAPKRDENLAIIDEVPIGPEDHKAPFDDPTFQKLEPNSGIRLSSRILPHEDLQEHLRGRHYLSPSRLYSNVRLLPDKSSYDVPVEGDWVTIAVVAERGAVKQTHAPETVDRDDEGKPKRGQPPPPEKPRSKRFISFTLVDFGARKSSSATGGTSVIRGDALLRLLLFEADSCDLVQHDDGRKPTKVYRGGSRGAFEALSKVKEGDVIALLNPRLLKPFQKAGDKPHPRSNVLAVTPENAESIAIIGRARDLGLCAVTKADGKQCLAWFDKRVSEVCDYHVQQAVQRSRASRPEFTASTNGMSASAKHKQKHGYDPRRRWGLQPEQETGGATYVLGGHVVRNGGGGGGEMFVGERIGRDAQAKAARAMQAKSDKETLQALAKRDKEGMRDVLAAREAAARLKEKERKEREKSGKGKEQDKGKGKERAAEEQARKEREKEEAEDRPRYTADMIKNLGFDPSLKPGQHRQSDAEMQSKVRVVSMVRWRRC</sequence>
<comment type="similarity">
    <text evidence="1">Belongs to the MCM10 family.</text>
</comment>
<dbReference type="VEuPathDB" id="FungiDB:SCHCODRAFT_02748169"/>
<feature type="compositionally biased region" description="Basic and acidic residues" evidence="2">
    <location>
        <begin position="541"/>
        <end position="588"/>
    </location>
</feature>
<dbReference type="Proteomes" id="UP000007431">
    <property type="component" value="Unassembled WGS sequence"/>
</dbReference>
<dbReference type="GO" id="GO:0003697">
    <property type="term" value="F:single-stranded DNA binding"/>
    <property type="evidence" value="ECO:0007669"/>
    <property type="project" value="InterPro"/>
</dbReference>
<evidence type="ECO:0000313" key="5">
    <source>
        <dbReference type="Proteomes" id="UP000007431"/>
    </source>
</evidence>
<feature type="compositionally biased region" description="Basic and acidic residues" evidence="2">
    <location>
        <begin position="249"/>
        <end position="259"/>
    </location>
</feature>
<feature type="compositionally biased region" description="Pro residues" evidence="2">
    <location>
        <begin position="89"/>
        <end position="102"/>
    </location>
</feature>
<keyword evidence="5" id="KW-1185">Reference proteome</keyword>
<gene>
    <name evidence="4" type="ORF">SCHCODRAFT_46067</name>
</gene>
<dbReference type="InterPro" id="IPR040184">
    <property type="entry name" value="Mcm10"/>
</dbReference>
<dbReference type="PANTHER" id="PTHR13454">
    <property type="entry name" value="PROTEIN MCM10 HOMOLOG"/>
    <property type="match status" value="1"/>
</dbReference>
<feature type="domain" description="Zinc finger Mcm10/DnaG-type" evidence="3">
    <location>
        <begin position="388"/>
        <end position="433"/>
    </location>
</feature>
<dbReference type="AlphaFoldDB" id="D8PLE8"/>
<dbReference type="STRING" id="578458.D8PLE8"/>
<accession>D8PLE8</accession>
<dbReference type="InterPro" id="IPR015408">
    <property type="entry name" value="Znf_Mcm10/DnaG"/>
</dbReference>
<dbReference type="OMA" id="GKPCGSW"/>
<dbReference type="KEGG" id="scm:SCHCO_02748169"/>
<dbReference type="HOGENOM" id="CLU_015393_1_0_1"/>
<dbReference type="InParanoid" id="D8PLE8"/>
<dbReference type="PANTHER" id="PTHR13454:SF11">
    <property type="entry name" value="PROTEIN MCM10 HOMOLOG"/>
    <property type="match status" value="1"/>
</dbReference>